<evidence type="ECO:0000313" key="1">
    <source>
        <dbReference type="EMBL" id="MBA8924314.1"/>
    </source>
</evidence>
<dbReference type="InterPro" id="IPR007061">
    <property type="entry name" value="MST-like"/>
</dbReference>
<evidence type="ECO:0000313" key="2">
    <source>
        <dbReference type="Proteomes" id="UP000517916"/>
    </source>
</evidence>
<dbReference type="InterPro" id="IPR034660">
    <property type="entry name" value="DinB/YfiT-like"/>
</dbReference>
<name>A0ABR6BBT0_9PSEU</name>
<accession>A0ABR6BBT0</accession>
<comment type="caution">
    <text evidence="1">The sequence shown here is derived from an EMBL/GenBank/DDBJ whole genome shotgun (WGS) entry which is preliminary data.</text>
</comment>
<dbReference type="Proteomes" id="UP000517916">
    <property type="component" value="Unassembled WGS sequence"/>
</dbReference>
<keyword evidence="2" id="KW-1185">Reference proteome</keyword>
<proteinExistence type="predicted"/>
<dbReference type="RefSeq" id="WP_182836694.1">
    <property type="nucleotide sequence ID" value="NZ_BAAABQ010000007.1"/>
</dbReference>
<sequence length="162" mass="18151">MNRAPLVGDERSQLDGTLELLRASVVRKATGLSEEQARRVLLPSELTTVSGLLGHLHQVENYWFGVVLGGMPDAWKQYYEVDDDAEFRMSLDKPVSQLIAEYQKQCEINRGITAGLDPGAEISFNGKQYTVRWVYLHVIKETARHAGHLDLLRELLDGATGE</sequence>
<reference evidence="1 2" key="1">
    <citation type="submission" date="2020-08" db="EMBL/GenBank/DDBJ databases">
        <title>Genomic Encyclopedia of Archaeal and Bacterial Type Strains, Phase II (KMG-II): from individual species to whole genera.</title>
        <authorList>
            <person name="Goeker M."/>
        </authorList>
    </citation>
    <scope>NUCLEOTIDE SEQUENCE [LARGE SCALE GENOMIC DNA]</scope>
    <source>
        <strain evidence="1 2">DSM 43850</strain>
    </source>
</reference>
<gene>
    <name evidence="1" type="ORF">BC739_001511</name>
</gene>
<protein>
    <submittedName>
        <fullName evidence="1">Damage-inducible protein DinB</fullName>
    </submittedName>
</protein>
<organism evidence="1 2">
    <name type="scientific">Kutzneria viridogrisea</name>
    <dbReference type="NCBI Taxonomy" id="47990"/>
    <lineage>
        <taxon>Bacteria</taxon>
        <taxon>Bacillati</taxon>
        <taxon>Actinomycetota</taxon>
        <taxon>Actinomycetes</taxon>
        <taxon>Pseudonocardiales</taxon>
        <taxon>Pseudonocardiaceae</taxon>
        <taxon>Kutzneria</taxon>
    </lineage>
</organism>
<dbReference type="SUPFAM" id="SSF109854">
    <property type="entry name" value="DinB/YfiT-like putative metalloenzymes"/>
    <property type="match status" value="1"/>
</dbReference>
<dbReference type="Gene3D" id="1.20.120.450">
    <property type="entry name" value="dinb family like domain"/>
    <property type="match status" value="1"/>
</dbReference>
<dbReference type="EMBL" id="JACJID010000001">
    <property type="protein sequence ID" value="MBA8924314.1"/>
    <property type="molecule type" value="Genomic_DNA"/>
</dbReference>
<dbReference type="Pfam" id="PF04978">
    <property type="entry name" value="MST"/>
    <property type="match status" value="1"/>
</dbReference>